<reference evidence="1" key="2">
    <citation type="submission" date="2020-09" db="EMBL/GenBank/DDBJ databases">
        <authorList>
            <person name="Sun Q."/>
            <person name="Zhou Y."/>
        </authorList>
    </citation>
    <scope>NUCLEOTIDE SEQUENCE</scope>
    <source>
        <strain evidence="1">CGMCC 1.15371</strain>
    </source>
</reference>
<keyword evidence="2" id="KW-1185">Reference proteome</keyword>
<organism evidence="1 2">
    <name type="scientific">Pullulanibacillus camelliae</name>
    <dbReference type="NCBI Taxonomy" id="1707096"/>
    <lineage>
        <taxon>Bacteria</taxon>
        <taxon>Bacillati</taxon>
        <taxon>Bacillota</taxon>
        <taxon>Bacilli</taxon>
        <taxon>Bacillales</taxon>
        <taxon>Sporolactobacillaceae</taxon>
        <taxon>Pullulanibacillus</taxon>
    </lineage>
</organism>
<evidence type="ECO:0000313" key="2">
    <source>
        <dbReference type="Proteomes" id="UP000628775"/>
    </source>
</evidence>
<sequence>MIITTSRKVFGRKGVPPSIHKNRSEINRVGSGQIDSFGFLSIVQVNTCREE</sequence>
<evidence type="ECO:0000313" key="1">
    <source>
        <dbReference type="EMBL" id="GGE37747.1"/>
    </source>
</evidence>
<dbReference type="Proteomes" id="UP000628775">
    <property type="component" value="Unassembled WGS sequence"/>
</dbReference>
<dbReference type="EMBL" id="BMIR01000006">
    <property type="protein sequence ID" value="GGE37747.1"/>
    <property type="molecule type" value="Genomic_DNA"/>
</dbReference>
<reference evidence="1" key="1">
    <citation type="journal article" date="2014" name="Int. J. Syst. Evol. Microbiol.">
        <title>Complete genome sequence of Corynebacterium casei LMG S-19264T (=DSM 44701T), isolated from a smear-ripened cheese.</title>
        <authorList>
            <consortium name="US DOE Joint Genome Institute (JGI-PGF)"/>
            <person name="Walter F."/>
            <person name="Albersmeier A."/>
            <person name="Kalinowski J."/>
            <person name="Ruckert C."/>
        </authorList>
    </citation>
    <scope>NUCLEOTIDE SEQUENCE</scope>
    <source>
        <strain evidence="1">CGMCC 1.15371</strain>
    </source>
</reference>
<gene>
    <name evidence="1" type="ORF">GCM10011391_15720</name>
</gene>
<dbReference type="AlphaFoldDB" id="A0A8J2VM63"/>
<protein>
    <submittedName>
        <fullName evidence="1">Uncharacterized protein</fullName>
    </submittedName>
</protein>
<comment type="caution">
    <text evidence="1">The sequence shown here is derived from an EMBL/GenBank/DDBJ whole genome shotgun (WGS) entry which is preliminary data.</text>
</comment>
<name>A0A8J2VM63_9BACL</name>
<accession>A0A8J2VM63</accession>
<proteinExistence type="predicted"/>